<evidence type="ECO:0000259" key="8">
    <source>
        <dbReference type="PROSITE" id="PS51188"/>
    </source>
</evidence>
<dbReference type="Gene3D" id="2.10.230.10">
    <property type="entry name" value="Heat shock protein DnaJ, cysteine-rich domain"/>
    <property type="match status" value="1"/>
</dbReference>
<dbReference type="SUPFAM" id="SSF49493">
    <property type="entry name" value="HSP40/DnaJ peptide-binding domain"/>
    <property type="match status" value="2"/>
</dbReference>
<keyword evidence="1 6" id="KW-0479">Metal-binding</keyword>
<comment type="caution">
    <text evidence="9">The sequence shown here is derived from an EMBL/GenBank/DDBJ whole genome shotgun (WGS) entry which is preliminary data.</text>
</comment>
<dbReference type="PANTHER" id="PTHR43096:SF52">
    <property type="entry name" value="DNAJ HOMOLOG 1, MITOCHONDRIAL-RELATED"/>
    <property type="match status" value="1"/>
</dbReference>
<dbReference type="GO" id="GO:0005737">
    <property type="term" value="C:cytoplasm"/>
    <property type="evidence" value="ECO:0007669"/>
    <property type="project" value="TreeGrafter"/>
</dbReference>
<dbReference type="GO" id="GO:0031072">
    <property type="term" value="F:heat shock protein binding"/>
    <property type="evidence" value="ECO:0007669"/>
    <property type="project" value="InterPro"/>
</dbReference>
<dbReference type="AlphaFoldDB" id="A0A1J4MP74"/>
<dbReference type="PROSITE" id="PS51188">
    <property type="entry name" value="ZF_CR"/>
    <property type="match status" value="1"/>
</dbReference>
<feature type="domain" description="CR-type" evidence="8">
    <location>
        <begin position="199"/>
        <end position="277"/>
    </location>
</feature>
<keyword evidence="2" id="KW-0677">Repeat</keyword>
<gene>
    <name evidence="9" type="ORF">cand_007440</name>
</gene>
<evidence type="ECO:0000256" key="2">
    <source>
        <dbReference type="ARBA" id="ARBA00022737"/>
    </source>
</evidence>
<dbReference type="PRINTS" id="PR00625">
    <property type="entry name" value="JDOMAIN"/>
</dbReference>
<evidence type="ECO:0000256" key="4">
    <source>
        <dbReference type="ARBA" id="ARBA00022833"/>
    </source>
</evidence>
<dbReference type="InterPro" id="IPR001305">
    <property type="entry name" value="HSP_DnaJ_Cys-rich_dom"/>
</dbReference>
<keyword evidence="4 6" id="KW-0862">Zinc</keyword>
<evidence type="ECO:0000256" key="1">
    <source>
        <dbReference type="ARBA" id="ARBA00022723"/>
    </source>
</evidence>
<dbReference type="CDD" id="cd10719">
    <property type="entry name" value="DnaJ_zf"/>
    <property type="match status" value="1"/>
</dbReference>
<reference evidence="9 10" key="1">
    <citation type="submission" date="2016-10" db="EMBL/GenBank/DDBJ databases">
        <title>Reductive evolution of mitochondrial metabolism and differential evolution of invasion-related proteins in Cryptosporidium.</title>
        <authorList>
            <person name="Liu S."/>
            <person name="Roellig D.M."/>
            <person name="Guo Y."/>
            <person name="Li N."/>
            <person name="Frace M.A."/>
            <person name="Tang K."/>
            <person name="Zhang L."/>
            <person name="Feng Y."/>
            <person name="Xiao L."/>
        </authorList>
    </citation>
    <scope>NUCLEOTIDE SEQUENCE [LARGE SCALE GENOMIC DNA]</scope>
    <source>
        <strain evidence="9">30847</strain>
    </source>
</reference>
<dbReference type="Gene3D" id="1.10.287.110">
    <property type="entry name" value="DnaJ domain"/>
    <property type="match status" value="1"/>
</dbReference>
<evidence type="ECO:0000256" key="5">
    <source>
        <dbReference type="ARBA" id="ARBA00023186"/>
    </source>
</evidence>
<dbReference type="SMART" id="SM00271">
    <property type="entry name" value="DnaJ"/>
    <property type="match status" value="1"/>
</dbReference>
<protein>
    <submittedName>
        <fullName evidence="9">Uncharacterized protein</fullName>
    </submittedName>
</protein>
<evidence type="ECO:0000256" key="6">
    <source>
        <dbReference type="PROSITE-ProRule" id="PRU00546"/>
    </source>
</evidence>
<organism evidence="9 10">
    <name type="scientific">Cryptosporidium andersoni</name>
    <dbReference type="NCBI Taxonomy" id="117008"/>
    <lineage>
        <taxon>Eukaryota</taxon>
        <taxon>Sar</taxon>
        <taxon>Alveolata</taxon>
        <taxon>Apicomplexa</taxon>
        <taxon>Conoidasida</taxon>
        <taxon>Coccidia</taxon>
        <taxon>Eucoccidiorida</taxon>
        <taxon>Eimeriorina</taxon>
        <taxon>Cryptosporidiidae</taxon>
        <taxon>Cryptosporidium</taxon>
    </lineage>
</organism>
<keyword evidence="5" id="KW-0143">Chaperone</keyword>
<dbReference type="HAMAP" id="MF_01152">
    <property type="entry name" value="DnaJ"/>
    <property type="match status" value="1"/>
</dbReference>
<feature type="zinc finger region" description="CR-type" evidence="6">
    <location>
        <begin position="199"/>
        <end position="277"/>
    </location>
</feature>
<proteinExistence type="inferred from homology"/>
<dbReference type="Pfam" id="PF01556">
    <property type="entry name" value="DnaJ_C"/>
    <property type="match status" value="1"/>
</dbReference>
<dbReference type="InterPro" id="IPR002939">
    <property type="entry name" value="DnaJ_C"/>
</dbReference>
<keyword evidence="3 6" id="KW-0863">Zinc-finger</keyword>
<evidence type="ECO:0000259" key="7">
    <source>
        <dbReference type="PROSITE" id="PS50076"/>
    </source>
</evidence>
<evidence type="ECO:0000256" key="3">
    <source>
        <dbReference type="ARBA" id="ARBA00022771"/>
    </source>
</evidence>
<name>A0A1J4MP74_9CRYT</name>
<dbReference type="GO" id="GO:0051082">
    <property type="term" value="F:unfolded protein binding"/>
    <property type="evidence" value="ECO:0007669"/>
    <property type="project" value="InterPro"/>
</dbReference>
<dbReference type="GeneID" id="92364929"/>
<dbReference type="EMBL" id="LRBS01000069">
    <property type="protein sequence ID" value="OII75998.1"/>
    <property type="molecule type" value="Genomic_DNA"/>
</dbReference>
<dbReference type="OrthoDB" id="10256793at2759"/>
<evidence type="ECO:0000313" key="10">
    <source>
        <dbReference type="Proteomes" id="UP000186804"/>
    </source>
</evidence>
<dbReference type="RefSeq" id="XP_067067844.1">
    <property type="nucleotide sequence ID" value="XM_067210984.1"/>
</dbReference>
<sequence>MISATCLQIRSYIPTYLSRSIKRHITSTMLKPLIKFYIKTPLNFFSSNKSKSFSNPYKVLGISKTASTNEIKRKFRELAKKFHPDINPTPEAKNKMAEITSAYELLCDPKKRSFFDTTGCLPDDPAAASAWSQQQSGINGFNSRMWSFTDFTDILGNMADNSDNSTDNIHFSSVFGTKQFRGDNIYIDLPINLMESINGVSKTIDLKAKCNCKNCNGSGCDHGTLASTCKSCNGTGTKDFERGSFVFKIHCQECNGYGNIITHPCKGCNGTGVQFQTKKVQIDIPKGIRHGMELRILNQGHAGNRGGKSGNLFITILIKAHPKFKWIGDDIHVDVPLTIKQCLLGDEVKVPSLDNLGYIKMSILPGTKPGTQKILKTKGPPKINGIGYGDLIINFKLVLPNLPLSQRQIEIIQEFETLSSRRDNANNQADKTVLQNNKA</sequence>
<dbReference type="GO" id="GO:0008270">
    <property type="term" value="F:zinc ion binding"/>
    <property type="evidence" value="ECO:0007669"/>
    <property type="project" value="UniProtKB-KW"/>
</dbReference>
<dbReference type="InterPro" id="IPR012724">
    <property type="entry name" value="DnaJ"/>
</dbReference>
<dbReference type="Proteomes" id="UP000186804">
    <property type="component" value="Unassembled WGS sequence"/>
</dbReference>
<dbReference type="InterPro" id="IPR008971">
    <property type="entry name" value="HSP40/DnaJ_pept-bd"/>
</dbReference>
<dbReference type="GO" id="GO:0009408">
    <property type="term" value="P:response to heat"/>
    <property type="evidence" value="ECO:0007669"/>
    <property type="project" value="InterPro"/>
</dbReference>
<dbReference type="CDD" id="cd10747">
    <property type="entry name" value="DnaJ_C"/>
    <property type="match status" value="1"/>
</dbReference>
<dbReference type="SUPFAM" id="SSF57938">
    <property type="entry name" value="DnaJ/Hsp40 cysteine-rich domain"/>
    <property type="match status" value="1"/>
</dbReference>
<keyword evidence="10" id="KW-1185">Reference proteome</keyword>
<dbReference type="Pfam" id="PF00226">
    <property type="entry name" value="DnaJ"/>
    <property type="match status" value="1"/>
</dbReference>
<dbReference type="PROSITE" id="PS50076">
    <property type="entry name" value="DNAJ_2"/>
    <property type="match status" value="1"/>
</dbReference>
<dbReference type="SUPFAM" id="SSF46565">
    <property type="entry name" value="Chaperone J-domain"/>
    <property type="match status" value="1"/>
</dbReference>
<dbReference type="InterPro" id="IPR036410">
    <property type="entry name" value="HSP_DnaJ_Cys-rich_dom_sf"/>
</dbReference>
<dbReference type="InterPro" id="IPR001623">
    <property type="entry name" value="DnaJ_domain"/>
</dbReference>
<dbReference type="GO" id="GO:0005524">
    <property type="term" value="F:ATP binding"/>
    <property type="evidence" value="ECO:0007669"/>
    <property type="project" value="InterPro"/>
</dbReference>
<accession>A0A1J4MP74</accession>
<dbReference type="GO" id="GO:0042026">
    <property type="term" value="P:protein refolding"/>
    <property type="evidence" value="ECO:0007669"/>
    <property type="project" value="TreeGrafter"/>
</dbReference>
<dbReference type="Pfam" id="PF00684">
    <property type="entry name" value="DnaJ_CXXCXGXG"/>
    <property type="match status" value="1"/>
</dbReference>
<evidence type="ECO:0000313" key="9">
    <source>
        <dbReference type="EMBL" id="OII75998.1"/>
    </source>
</evidence>
<dbReference type="InterPro" id="IPR036869">
    <property type="entry name" value="J_dom_sf"/>
</dbReference>
<dbReference type="PANTHER" id="PTHR43096">
    <property type="entry name" value="DNAJ HOMOLOG 1, MITOCHONDRIAL-RELATED"/>
    <property type="match status" value="1"/>
</dbReference>
<dbReference type="VEuPathDB" id="CryptoDB:cand_007440"/>
<dbReference type="Gene3D" id="2.60.260.20">
    <property type="entry name" value="Urease metallochaperone UreE, N-terminal domain"/>
    <property type="match status" value="2"/>
</dbReference>
<feature type="domain" description="J" evidence="7">
    <location>
        <begin position="55"/>
        <end position="119"/>
    </location>
</feature>
<dbReference type="CDD" id="cd06257">
    <property type="entry name" value="DnaJ"/>
    <property type="match status" value="1"/>
</dbReference>